<sequence length="338" mass="39053">MDTLTHIALGACIGEAFLGKKIGRKAMLWGALAQSAPDIDFVGAFWLNTTENLLGHRGFTHSILFAAAAAVLLALIADRVHRPHDIRTRTWFLFFGVEVFGHIFIDAFNNYGVGWFEPFSHHRFSFNAIYVADPFFSIWPGIACIALIFLRRTSRARNAWWKFGIGLCSFYLLYCLFNKIKITREVDEIVARQGIPHQRYFTTPAPLQNWLWYVVSGNDSGYYVGYRSVFDSRKQMDFHFFPANRYLLETDSLRHDPDLQRLKRFAQEFYTVEKWSDTLVFNDLRFGQEVGWFDPAGKFAFHYYLSLPGDNTLVVQRGRFAGWNRAAFKSMGQRITGN</sequence>
<dbReference type="EMBL" id="FUWH01000005">
    <property type="protein sequence ID" value="SJZ88624.1"/>
    <property type="molecule type" value="Genomic_DNA"/>
</dbReference>
<dbReference type="PANTHER" id="PTHR40031">
    <property type="entry name" value="HYPOTHETICAL MEMBRANE SPANNING PROTEIN"/>
    <property type="match status" value="1"/>
</dbReference>
<dbReference type="InterPro" id="IPR053170">
    <property type="entry name" value="Transcription_regulator"/>
</dbReference>
<organism evidence="2 3">
    <name type="scientific">Sediminibacterium ginsengisoli</name>
    <dbReference type="NCBI Taxonomy" id="413434"/>
    <lineage>
        <taxon>Bacteria</taxon>
        <taxon>Pseudomonadati</taxon>
        <taxon>Bacteroidota</taxon>
        <taxon>Chitinophagia</taxon>
        <taxon>Chitinophagales</taxon>
        <taxon>Chitinophagaceae</taxon>
        <taxon>Sediminibacterium</taxon>
    </lineage>
</organism>
<dbReference type="STRING" id="413434.SAMN04488132_105246"/>
<feature type="transmembrane region" description="Helical" evidence="1">
    <location>
        <begin position="90"/>
        <end position="108"/>
    </location>
</feature>
<keyword evidence="1" id="KW-0472">Membrane</keyword>
<reference evidence="2 3" key="1">
    <citation type="submission" date="2017-02" db="EMBL/GenBank/DDBJ databases">
        <authorList>
            <person name="Peterson S.W."/>
        </authorList>
    </citation>
    <scope>NUCLEOTIDE SEQUENCE [LARGE SCALE GENOMIC DNA]</scope>
    <source>
        <strain evidence="2 3">DSM 22335</strain>
    </source>
</reference>
<keyword evidence="3" id="KW-1185">Reference proteome</keyword>
<protein>
    <submittedName>
        <fullName evidence="2">Inner membrane protein</fullName>
    </submittedName>
</protein>
<keyword evidence="1" id="KW-1133">Transmembrane helix</keyword>
<accession>A0A1T4PAS9</accession>
<gene>
    <name evidence="2" type="ORF">SAMN04488132_105246</name>
</gene>
<dbReference type="InterPro" id="IPR007404">
    <property type="entry name" value="YdjM-like"/>
</dbReference>
<dbReference type="OrthoDB" id="9781927at2"/>
<dbReference type="Proteomes" id="UP000190888">
    <property type="component" value="Unassembled WGS sequence"/>
</dbReference>
<dbReference type="RefSeq" id="WP_078831563.1">
    <property type="nucleotide sequence ID" value="NZ_FUWH01000005.1"/>
</dbReference>
<evidence type="ECO:0000313" key="2">
    <source>
        <dbReference type="EMBL" id="SJZ88624.1"/>
    </source>
</evidence>
<keyword evidence="1" id="KW-0812">Transmembrane</keyword>
<evidence type="ECO:0000313" key="3">
    <source>
        <dbReference type="Proteomes" id="UP000190888"/>
    </source>
</evidence>
<proteinExistence type="predicted"/>
<name>A0A1T4PAS9_9BACT</name>
<dbReference type="AlphaFoldDB" id="A0A1T4PAS9"/>
<dbReference type="Pfam" id="PF04307">
    <property type="entry name" value="YdjM"/>
    <property type="match status" value="1"/>
</dbReference>
<evidence type="ECO:0000256" key="1">
    <source>
        <dbReference type="SAM" id="Phobius"/>
    </source>
</evidence>
<feature type="transmembrane region" description="Helical" evidence="1">
    <location>
        <begin position="59"/>
        <end position="78"/>
    </location>
</feature>
<dbReference type="PANTHER" id="PTHR40031:SF1">
    <property type="entry name" value="MEMBRANE-BOUND METAL-DEPENDENT HYDROLASE"/>
    <property type="match status" value="1"/>
</dbReference>
<feature type="transmembrane region" description="Helical" evidence="1">
    <location>
        <begin position="128"/>
        <end position="150"/>
    </location>
</feature>